<sequence>MPESEITSRYARALAWLDQHLLRQLYTEQVRRLILRSFPFWVASLLTGLMAVGYEKVFSWAEQVSFTWLQQLPPLAFVLTPLAFVGSWALVHFLAPASRGSGIPQVMAGIDLSSPAHYRRTGYLLGLRVAAVKIVSSVVLLLGGGVIGREGPTIQVAAAIFRAINKLQPAGWPRLSRQIALVTGGAAGLAAAFNTPLGGIVFVVEELTQIHLSRFRMAVFTAVIIAGLTAQQFLGSYLYLGYPRVTSPGGWFQVLAMMAAALCGLGGALFAKVLLGLSRYRKRFTTLPQRAGWVVCCGLVLACLAYAIGPAAVGTGKPLINTLLFQNNGHTPAYLFPARFVGMALSYSSGGAGGVFATSLSAGALLGDGLAQLFNIAVADRNLIILVSMVGFLTGVVRSPFTAAILVLEMTDRHSAIFQLLLGALLAQAVAALIDPHSLYEHLKHEFAREALDAPAPSRPTRTVPEVAADVEDAA</sequence>
<keyword evidence="8" id="KW-0868">Chloride</keyword>
<dbReference type="Proteomes" id="UP000559626">
    <property type="component" value="Unassembled WGS sequence"/>
</dbReference>
<gene>
    <name evidence="12" type="ORF">HHL22_02950</name>
</gene>
<dbReference type="Gene3D" id="1.10.3080.10">
    <property type="entry name" value="Clc chloride channel"/>
    <property type="match status" value="1"/>
</dbReference>
<name>A0A7Y0FL96_9BACT</name>
<keyword evidence="4 11" id="KW-1133">Transmembrane helix</keyword>
<dbReference type="PANTHER" id="PTHR43427">
    <property type="entry name" value="CHLORIDE CHANNEL PROTEIN CLC-E"/>
    <property type="match status" value="1"/>
</dbReference>
<feature type="transmembrane region" description="Helical" evidence="11">
    <location>
        <begin position="251"/>
        <end position="271"/>
    </location>
</feature>
<evidence type="ECO:0000256" key="5">
    <source>
        <dbReference type="ARBA" id="ARBA00023065"/>
    </source>
</evidence>
<feature type="transmembrane region" description="Helical" evidence="11">
    <location>
        <begin position="125"/>
        <end position="147"/>
    </location>
</feature>
<feature type="transmembrane region" description="Helical" evidence="11">
    <location>
        <begin position="215"/>
        <end position="239"/>
    </location>
</feature>
<dbReference type="RefSeq" id="WP_169529475.1">
    <property type="nucleotide sequence ID" value="NZ_JABBGH010000001.1"/>
</dbReference>
<proteinExistence type="predicted"/>
<dbReference type="AlphaFoldDB" id="A0A7Y0FL96"/>
<evidence type="ECO:0000256" key="8">
    <source>
        <dbReference type="ARBA" id="ARBA00023214"/>
    </source>
</evidence>
<protein>
    <submittedName>
        <fullName evidence="12">Chloride channel protein</fullName>
    </submittedName>
</protein>
<evidence type="ECO:0000256" key="6">
    <source>
        <dbReference type="ARBA" id="ARBA00023136"/>
    </source>
</evidence>
<dbReference type="GO" id="GO:0034707">
    <property type="term" value="C:chloride channel complex"/>
    <property type="evidence" value="ECO:0007669"/>
    <property type="project" value="UniProtKB-KW"/>
</dbReference>
<evidence type="ECO:0000256" key="9">
    <source>
        <dbReference type="ARBA" id="ARBA00023303"/>
    </source>
</evidence>
<keyword evidence="6 11" id="KW-0472">Membrane</keyword>
<keyword evidence="3 11" id="KW-0812">Transmembrane</keyword>
<evidence type="ECO:0000256" key="1">
    <source>
        <dbReference type="ARBA" id="ARBA00004141"/>
    </source>
</evidence>
<dbReference type="EMBL" id="JABBGH010000001">
    <property type="protein sequence ID" value="NML64154.1"/>
    <property type="molecule type" value="Genomic_DNA"/>
</dbReference>
<feature type="transmembrane region" description="Helical" evidence="11">
    <location>
        <begin position="179"/>
        <end position="203"/>
    </location>
</feature>
<keyword evidence="2" id="KW-0813">Transport</keyword>
<evidence type="ECO:0000256" key="2">
    <source>
        <dbReference type="ARBA" id="ARBA00022448"/>
    </source>
</evidence>
<dbReference type="CDD" id="cd01034">
    <property type="entry name" value="EriC_like"/>
    <property type="match status" value="1"/>
</dbReference>
<feature type="region of interest" description="Disordered" evidence="10">
    <location>
        <begin position="454"/>
        <end position="475"/>
    </location>
</feature>
<organism evidence="12 13">
    <name type="scientific">Hymenobacter polaris</name>
    <dbReference type="NCBI Taxonomy" id="2682546"/>
    <lineage>
        <taxon>Bacteria</taxon>
        <taxon>Pseudomonadati</taxon>
        <taxon>Bacteroidota</taxon>
        <taxon>Cytophagia</taxon>
        <taxon>Cytophagales</taxon>
        <taxon>Hymenobacteraceae</taxon>
        <taxon>Hymenobacter</taxon>
    </lineage>
</organism>
<feature type="transmembrane region" description="Helical" evidence="11">
    <location>
        <begin position="74"/>
        <end position="95"/>
    </location>
</feature>
<comment type="subcellular location">
    <subcellularLocation>
        <location evidence="1">Membrane</location>
        <topology evidence="1">Multi-pass membrane protein</topology>
    </subcellularLocation>
</comment>
<keyword evidence="13" id="KW-1185">Reference proteome</keyword>
<evidence type="ECO:0000256" key="3">
    <source>
        <dbReference type="ARBA" id="ARBA00022692"/>
    </source>
</evidence>
<dbReference type="PRINTS" id="PR00762">
    <property type="entry name" value="CLCHANNEL"/>
</dbReference>
<dbReference type="InterPro" id="IPR001807">
    <property type="entry name" value="ClC"/>
</dbReference>
<dbReference type="SUPFAM" id="SSF81340">
    <property type="entry name" value="Clc chloride channel"/>
    <property type="match status" value="1"/>
</dbReference>
<dbReference type="GO" id="GO:0005254">
    <property type="term" value="F:chloride channel activity"/>
    <property type="evidence" value="ECO:0007669"/>
    <property type="project" value="UniProtKB-KW"/>
</dbReference>
<dbReference type="PANTHER" id="PTHR43427:SF6">
    <property type="entry name" value="CHLORIDE CHANNEL PROTEIN CLC-E"/>
    <property type="match status" value="1"/>
</dbReference>
<keyword evidence="5" id="KW-0406">Ion transport</keyword>
<feature type="transmembrane region" description="Helical" evidence="11">
    <location>
        <begin position="351"/>
        <end position="371"/>
    </location>
</feature>
<feature type="transmembrane region" description="Helical" evidence="11">
    <location>
        <begin position="33"/>
        <end position="54"/>
    </location>
</feature>
<dbReference type="InterPro" id="IPR050368">
    <property type="entry name" value="ClC-type_chloride_channel"/>
</dbReference>
<comment type="caution">
    <text evidence="12">The sequence shown here is derived from an EMBL/GenBank/DDBJ whole genome shotgun (WGS) entry which is preliminary data.</text>
</comment>
<evidence type="ECO:0000256" key="7">
    <source>
        <dbReference type="ARBA" id="ARBA00023173"/>
    </source>
</evidence>
<feature type="transmembrane region" description="Helical" evidence="11">
    <location>
        <begin position="414"/>
        <end position="434"/>
    </location>
</feature>
<evidence type="ECO:0000256" key="11">
    <source>
        <dbReference type="SAM" id="Phobius"/>
    </source>
</evidence>
<evidence type="ECO:0000256" key="10">
    <source>
        <dbReference type="SAM" id="MobiDB-lite"/>
    </source>
</evidence>
<keyword evidence="9" id="KW-0407">Ion channel</keyword>
<keyword evidence="7" id="KW-0869">Chloride channel</keyword>
<dbReference type="Pfam" id="PF00654">
    <property type="entry name" value="Voltage_CLC"/>
    <property type="match status" value="1"/>
</dbReference>
<feature type="transmembrane region" description="Helical" evidence="11">
    <location>
        <begin position="383"/>
        <end position="408"/>
    </location>
</feature>
<accession>A0A7Y0FL96</accession>
<dbReference type="InterPro" id="IPR014743">
    <property type="entry name" value="Cl-channel_core"/>
</dbReference>
<reference evidence="12 13" key="1">
    <citation type="submission" date="2020-04" db="EMBL/GenBank/DDBJ databases">
        <title>Hymenobacter polaris sp. nov., isolated from Arctic soil.</title>
        <authorList>
            <person name="Dahal R.H."/>
        </authorList>
    </citation>
    <scope>NUCLEOTIDE SEQUENCE [LARGE SCALE GENOMIC DNA]</scope>
    <source>
        <strain evidence="12 13">RP-2-7</strain>
    </source>
</reference>
<evidence type="ECO:0000313" key="12">
    <source>
        <dbReference type="EMBL" id="NML64154.1"/>
    </source>
</evidence>
<evidence type="ECO:0000313" key="13">
    <source>
        <dbReference type="Proteomes" id="UP000559626"/>
    </source>
</evidence>
<feature type="transmembrane region" description="Helical" evidence="11">
    <location>
        <begin position="291"/>
        <end position="309"/>
    </location>
</feature>
<evidence type="ECO:0000256" key="4">
    <source>
        <dbReference type="ARBA" id="ARBA00022989"/>
    </source>
</evidence>